<dbReference type="Pfam" id="PF13347">
    <property type="entry name" value="MFS_2"/>
    <property type="match status" value="1"/>
</dbReference>
<feature type="transmembrane region" description="Helical" evidence="2">
    <location>
        <begin position="195"/>
        <end position="217"/>
    </location>
</feature>
<protein>
    <submittedName>
        <fullName evidence="3">Glycoside-pentoside-hexuronide (GPH):cation symporter</fullName>
    </submittedName>
</protein>
<dbReference type="InterPro" id="IPR039672">
    <property type="entry name" value="MFS_2"/>
</dbReference>
<dbReference type="AlphaFoldDB" id="A0AAX6LHQ0"/>
<keyword evidence="1" id="KW-0762">Sugar transport</keyword>
<dbReference type="InterPro" id="IPR001927">
    <property type="entry name" value="Na/Gal_symport"/>
</dbReference>
<comment type="caution">
    <text evidence="3">The sequence shown here is derived from an EMBL/GenBank/DDBJ whole genome shotgun (WGS) entry which is preliminary data.</text>
</comment>
<feature type="transmembrane region" description="Helical" evidence="2">
    <location>
        <begin position="119"/>
        <end position="138"/>
    </location>
</feature>
<dbReference type="GO" id="GO:0005886">
    <property type="term" value="C:plasma membrane"/>
    <property type="evidence" value="ECO:0007669"/>
    <property type="project" value="TreeGrafter"/>
</dbReference>
<evidence type="ECO:0000256" key="1">
    <source>
        <dbReference type="ARBA" id="ARBA00022597"/>
    </source>
</evidence>
<name>A0AAX6LHQ0_LACPE</name>
<feature type="transmembrane region" description="Helical" evidence="2">
    <location>
        <begin position="423"/>
        <end position="446"/>
    </location>
</feature>
<accession>A0AAX6LHQ0</accession>
<dbReference type="NCBIfam" id="TIGR00792">
    <property type="entry name" value="gph"/>
    <property type="match status" value="1"/>
</dbReference>
<feature type="transmembrane region" description="Helical" evidence="2">
    <location>
        <begin position="334"/>
        <end position="358"/>
    </location>
</feature>
<feature type="transmembrane region" description="Helical" evidence="2">
    <location>
        <begin position="21"/>
        <end position="43"/>
    </location>
</feature>
<feature type="transmembrane region" description="Helical" evidence="2">
    <location>
        <begin position="245"/>
        <end position="266"/>
    </location>
</feature>
<keyword evidence="2" id="KW-0812">Transmembrane</keyword>
<dbReference type="Gene3D" id="1.20.1250.20">
    <property type="entry name" value="MFS general substrate transporter like domains"/>
    <property type="match status" value="2"/>
</dbReference>
<dbReference type="PANTHER" id="PTHR11328">
    <property type="entry name" value="MAJOR FACILITATOR SUPERFAMILY DOMAIN-CONTAINING PROTEIN"/>
    <property type="match status" value="1"/>
</dbReference>
<dbReference type="SUPFAM" id="SSF103473">
    <property type="entry name" value="MFS general substrate transporter"/>
    <property type="match status" value="1"/>
</dbReference>
<feature type="transmembrane region" description="Helical" evidence="2">
    <location>
        <begin position="310"/>
        <end position="328"/>
    </location>
</feature>
<keyword evidence="1" id="KW-0813">Transport</keyword>
<dbReference type="InterPro" id="IPR036259">
    <property type="entry name" value="MFS_trans_sf"/>
</dbReference>
<evidence type="ECO:0000256" key="2">
    <source>
        <dbReference type="SAM" id="Phobius"/>
    </source>
</evidence>
<reference evidence="3" key="1">
    <citation type="submission" date="2022-11" db="EMBL/GenBank/DDBJ databases">
        <authorList>
            <person name="Wang Z."/>
        </authorList>
    </citation>
    <scope>NUCLEOTIDE SEQUENCE</scope>
    <source>
        <strain evidence="3">P2000</strain>
    </source>
</reference>
<keyword evidence="2" id="KW-1133">Transmembrane helix</keyword>
<feature type="transmembrane region" description="Helical" evidence="2">
    <location>
        <begin position="49"/>
        <end position="72"/>
    </location>
</feature>
<dbReference type="EMBL" id="JAPEQV010000021">
    <property type="protein sequence ID" value="MDF2314074.1"/>
    <property type="molecule type" value="Genomic_DNA"/>
</dbReference>
<evidence type="ECO:0000313" key="3">
    <source>
        <dbReference type="EMBL" id="MDF2314074.1"/>
    </source>
</evidence>
<organism evidence="3 4">
    <name type="scientific">Lactiplantibacillus pentosus</name>
    <name type="common">Lactobacillus pentosus</name>
    <dbReference type="NCBI Taxonomy" id="1589"/>
    <lineage>
        <taxon>Bacteria</taxon>
        <taxon>Bacillati</taxon>
        <taxon>Bacillota</taxon>
        <taxon>Bacilli</taxon>
        <taxon>Lactobacillales</taxon>
        <taxon>Lactobacillaceae</taxon>
        <taxon>Lactiplantibacillus</taxon>
    </lineage>
</organism>
<keyword evidence="2" id="KW-0472">Membrane</keyword>
<dbReference type="GO" id="GO:0015293">
    <property type="term" value="F:symporter activity"/>
    <property type="evidence" value="ECO:0007669"/>
    <property type="project" value="InterPro"/>
</dbReference>
<sequence length="466" mass="51834">MLVSKNQMAIPKFSWKDKIGYMFGDVGNCFLLGLMNAFLMIYYTNILGLSAGLVGSLFFVSTMVDAFADILVGRIADITNVKKDGRFRPWIRVMKWPTCLTFLLLFLPVAKQFSDTLKIIYVIVTYIIFGLVFACINIPYGSLSSTMSADSQDKASLSVYRSVGSAVGAGGTGFALPLIVYTENAAGHKILSEQRLFWCALACAILALIAYNILYYFTYERIVSNPRQKIKLNDSLRAMAKDRSLLSLIVADIIVTTCTSLSGITTTYLFNDYFNNNHALSIALLFTYGTTIVLAPFAKWITVKLGKKEMCASSLFIASILYLILYFLHIHNPWIYLMLLFIATLGTAIFSLMIWAFINDVNDNHQVMTGIREDGTIYGINFFGRKIAQAVANGIGGALLSLIGYRSSTVGGRIQTTDVMNHIYLLANLIPAFLLFLAAIVLAFWYPLNKGRVLDVTKHLKRLKSN</sequence>
<dbReference type="GO" id="GO:0006814">
    <property type="term" value="P:sodium ion transport"/>
    <property type="evidence" value="ECO:0007669"/>
    <property type="project" value="InterPro"/>
</dbReference>
<feature type="transmembrane region" description="Helical" evidence="2">
    <location>
        <begin position="159"/>
        <end position="180"/>
    </location>
</feature>
<feature type="transmembrane region" description="Helical" evidence="2">
    <location>
        <begin position="278"/>
        <end position="298"/>
    </location>
</feature>
<proteinExistence type="predicted"/>
<dbReference type="RefSeq" id="WP_231131050.1">
    <property type="nucleotide sequence ID" value="NZ_CP043671.1"/>
</dbReference>
<reference evidence="3" key="2">
    <citation type="journal article" date="2023" name="Front Nutr">
        <title>Lactiplantibacillus pentosus P2020 protects the hyperuricemia and renal inflammation in mice.</title>
        <authorList>
            <person name="Wang Z."/>
            <person name="Song L."/>
            <person name="Li X."/>
            <person name="Xiao Y."/>
            <person name="Huang Y."/>
            <person name="Zhang Y."/>
            <person name="Li J."/>
            <person name="Li M."/>
            <person name="Ren Z."/>
        </authorList>
    </citation>
    <scope>NUCLEOTIDE SEQUENCE</scope>
    <source>
        <strain evidence="3">P2000</strain>
    </source>
</reference>
<dbReference type="GO" id="GO:0008643">
    <property type="term" value="P:carbohydrate transport"/>
    <property type="evidence" value="ECO:0007669"/>
    <property type="project" value="InterPro"/>
</dbReference>
<dbReference type="PANTHER" id="PTHR11328:SF24">
    <property type="entry name" value="MAJOR FACILITATOR SUPERFAMILY (MFS) PROFILE DOMAIN-CONTAINING PROTEIN"/>
    <property type="match status" value="1"/>
</dbReference>
<evidence type="ECO:0000313" key="4">
    <source>
        <dbReference type="Proteomes" id="UP001151834"/>
    </source>
</evidence>
<dbReference type="Proteomes" id="UP001151834">
    <property type="component" value="Unassembled WGS sequence"/>
</dbReference>
<gene>
    <name evidence="3" type="ORF">OOJ94_14735</name>
</gene>
<feature type="transmembrane region" description="Helical" evidence="2">
    <location>
        <begin position="93"/>
        <end position="113"/>
    </location>
</feature>